<organism evidence="1 2">
    <name type="scientific">Dichomitus squalens (strain LYAD-421)</name>
    <name type="common">Western red white-rot fungus</name>
    <dbReference type="NCBI Taxonomy" id="732165"/>
    <lineage>
        <taxon>Eukaryota</taxon>
        <taxon>Fungi</taxon>
        <taxon>Dikarya</taxon>
        <taxon>Basidiomycota</taxon>
        <taxon>Agaricomycotina</taxon>
        <taxon>Agaricomycetes</taxon>
        <taxon>Polyporales</taxon>
        <taxon>Polyporaceae</taxon>
        <taxon>Dichomitus</taxon>
    </lineage>
</organism>
<dbReference type="KEGG" id="dsq:DICSQDRAFT_141698"/>
<proteinExistence type="predicted"/>
<sequence>MRLACRNGCARPGGGLSTRRRTQLALVQRIESIASGIDFGGWTFVDMSSAFLTSLSV</sequence>
<protein>
    <submittedName>
        <fullName evidence="1">Uncharacterized protein</fullName>
    </submittedName>
</protein>
<name>R7SJ30_DICSQ</name>
<gene>
    <name evidence="1" type="ORF">DICSQDRAFT_141698</name>
</gene>
<reference evidence="1 2" key="1">
    <citation type="journal article" date="2012" name="Science">
        <title>The Paleozoic origin of enzymatic lignin decomposition reconstructed from 31 fungal genomes.</title>
        <authorList>
            <person name="Floudas D."/>
            <person name="Binder M."/>
            <person name="Riley R."/>
            <person name="Barry K."/>
            <person name="Blanchette R.A."/>
            <person name="Henrissat B."/>
            <person name="Martinez A.T."/>
            <person name="Otillar R."/>
            <person name="Spatafora J.W."/>
            <person name="Yadav J.S."/>
            <person name="Aerts A."/>
            <person name="Benoit I."/>
            <person name="Boyd A."/>
            <person name="Carlson A."/>
            <person name="Copeland A."/>
            <person name="Coutinho P.M."/>
            <person name="de Vries R.P."/>
            <person name="Ferreira P."/>
            <person name="Findley K."/>
            <person name="Foster B."/>
            <person name="Gaskell J."/>
            <person name="Glotzer D."/>
            <person name="Gorecki P."/>
            <person name="Heitman J."/>
            <person name="Hesse C."/>
            <person name="Hori C."/>
            <person name="Igarashi K."/>
            <person name="Jurgens J.A."/>
            <person name="Kallen N."/>
            <person name="Kersten P."/>
            <person name="Kohler A."/>
            <person name="Kuees U."/>
            <person name="Kumar T.K.A."/>
            <person name="Kuo A."/>
            <person name="LaButti K."/>
            <person name="Larrondo L.F."/>
            <person name="Lindquist E."/>
            <person name="Ling A."/>
            <person name="Lombard V."/>
            <person name="Lucas S."/>
            <person name="Lundell T."/>
            <person name="Martin R."/>
            <person name="McLaughlin D.J."/>
            <person name="Morgenstern I."/>
            <person name="Morin E."/>
            <person name="Murat C."/>
            <person name="Nagy L.G."/>
            <person name="Nolan M."/>
            <person name="Ohm R.A."/>
            <person name="Patyshakuliyeva A."/>
            <person name="Rokas A."/>
            <person name="Ruiz-Duenas F.J."/>
            <person name="Sabat G."/>
            <person name="Salamov A."/>
            <person name="Samejima M."/>
            <person name="Schmutz J."/>
            <person name="Slot J.C."/>
            <person name="St John F."/>
            <person name="Stenlid J."/>
            <person name="Sun H."/>
            <person name="Sun S."/>
            <person name="Syed K."/>
            <person name="Tsang A."/>
            <person name="Wiebenga A."/>
            <person name="Young D."/>
            <person name="Pisabarro A."/>
            <person name="Eastwood D.C."/>
            <person name="Martin F."/>
            <person name="Cullen D."/>
            <person name="Grigoriev I.V."/>
            <person name="Hibbett D.S."/>
        </authorList>
    </citation>
    <scope>NUCLEOTIDE SEQUENCE [LARGE SCALE GENOMIC DNA]</scope>
    <source>
        <strain evidence="1 2">LYAD-421 SS1</strain>
    </source>
</reference>
<accession>R7SJ30</accession>
<evidence type="ECO:0000313" key="2">
    <source>
        <dbReference type="Proteomes" id="UP000053319"/>
    </source>
</evidence>
<dbReference type="GeneID" id="18836201"/>
<evidence type="ECO:0000313" key="1">
    <source>
        <dbReference type="EMBL" id="EJF55888.1"/>
    </source>
</evidence>
<dbReference type="AlphaFoldDB" id="R7SJ30"/>
<feature type="non-terminal residue" evidence="1">
    <location>
        <position position="57"/>
    </location>
</feature>
<dbReference type="Proteomes" id="UP000053319">
    <property type="component" value="Unassembled WGS sequence"/>
</dbReference>
<dbReference type="HOGENOM" id="CLU_3001957_0_0_1"/>
<dbReference type="RefSeq" id="XP_007371369.1">
    <property type="nucleotide sequence ID" value="XM_007371307.1"/>
</dbReference>
<dbReference type="EMBL" id="JH719493">
    <property type="protein sequence ID" value="EJF55888.1"/>
    <property type="molecule type" value="Genomic_DNA"/>
</dbReference>